<sequence length="115" mass="13198">FDQQLNHALSLEMTDGTWHGLMKEIKGQFFFLAGVLLLKKSQDGLLPLPSGVKAAGACFLTSNKVDPIDRNEKWIANLPQHGSKFYKWWYLQSYDRVSQIGHMLSQWTSSNILEW</sequence>
<organism evidence="1 2">
    <name type="scientific">Lymnaea stagnalis</name>
    <name type="common">Great pond snail</name>
    <name type="synonym">Helix stagnalis</name>
    <dbReference type="NCBI Taxonomy" id="6523"/>
    <lineage>
        <taxon>Eukaryota</taxon>
        <taxon>Metazoa</taxon>
        <taxon>Spiralia</taxon>
        <taxon>Lophotrochozoa</taxon>
        <taxon>Mollusca</taxon>
        <taxon>Gastropoda</taxon>
        <taxon>Heterobranchia</taxon>
        <taxon>Euthyneura</taxon>
        <taxon>Panpulmonata</taxon>
        <taxon>Hygrophila</taxon>
        <taxon>Lymnaeoidea</taxon>
        <taxon>Lymnaeidae</taxon>
        <taxon>Lymnaea</taxon>
    </lineage>
</organism>
<comment type="caution">
    <text evidence="1">The sequence shown here is derived from an EMBL/GenBank/DDBJ whole genome shotgun (WGS) entry which is preliminary data.</text>
</comment>
<evidence type="ECO:0000313" key="1">
    <source>
        <dbReference type="EMBL" id="CAL1546755.1"/>
    </source>
</evidence>
<accession>A0AAV2IIT6</accession>
<dbReference type="AlphaFoldDB" id="A0AAV2IIT6"/>
<feature type="non-terminal residue" evidence="1">
    <location>
        <position position="115"/>
    </location>
</feature>
<keyword evidence="2" id="KW-1185">Reference proteome</keyword>
<dbReference type="EMBL" id="CAXITT010000851">
    <property type="protein sequence ID" value="CAL1546755.1"/>
    <property type="molecule type" value="Genomic_DNA"/>
</dbReference>
<dbReference type="Proteomes" id="UP001497497">
    <property type="component" value="Unassembled WGS sequence"/>
</dbReference>
<name>A0AAV2IIT6_LYMST</name>
<evidence type="ECO:0000313" key="2">
    <source>
        <dbReference type="Proteomes" id="UP001497497"/>
    </source>
</evidence>
<reference evidence="1 2" key="1">
    <citation type="submission" date="2024-04" db="EMBL/GenBank/DDBJ databases">
        <authorList>
            <consortium name="Genoscope - CEA"/>
            <person name="William W."/>
        </authorList>
    </citation>
    <scope>NUCLEOTIDE SEQUENCE [LARGE SCALE GENOMIC DNA]</scope>
</reference>
<protein>
    <submittedName>
        <fullName evidence="1">Uncharacterized protein</fullName>
    </submittedName>
</protein>
<feature type="non-terminal residue" evidence="1">
    <location>
        <position position="1"/>
    </location>
</feature>
<gene>
    <name evidence="1" type="ORF">GSLYS_00020132001</name>
</gene>
<proteinExistence type="predicted"/>